<evidence type="ECO:0008006" key="4">
    <source>
        <dbReference type="Google" id="ProtNLM"/>
    </source>
</evidence>
<keyword evidence="1" id="KW-0472">Membrane</keyword>
<feature type="transmembrane region" description="Helical" evidence="1">
    <location>
        <begin position="166"/>
        <end position="188"/>
    </location>
</feature>
<keyword evidence="1" id="KW-1133">Transmembrane helix</keyword>
<evidence type="ECO:0000313" key="2">
    <source>
        <dbReference type="EMBL" id="TRU30574.1"/>
    </source>
</evidence>
<feature type="transmembrane region" description="Helical" evidence="1">
    <location>
        <begin position="94"/>
        <end position="113"/>
    </location>
</feature>
<accession>A0A552E7Z7</accession>
<evidence type="ECO:0000313" key="3">
    <source>
        <dbReference type="Proteomes" id="UP000317708"/>
    </source>
</evidence>
<feature type="transmembrane region" description="Helical" evidence="1">
    <location>
        <begin position="61"/>
        <end position="85"/>
    </location>
</feature>
<feature type="transmembrane region" description="Helical" evidence="1">
    <location>
        <begin position="27"/>
        <end position="49"/>
    </location>
</feature>
<organism evidence="2 3">
    <name type="scientific">Microcystis aeruginosa Ma_MB_S_20031200_S102</name>
    <dbReference type="NCBI Taxonomy" id="2486254"/>
    <lineage>
        <taxon>Bacteria</taxon>
        <taxon>Bacillati</taxon>
        <taxon>Cyanobacteriota</taxon>
        <taxon>Cyanophyceae</taxon>
        <taxon>Oscillatoriophycideae</taxon>
        <taxon>Chroococcales</taxon>
        <taxon>Microcystaceae</taxon>
        <taxon>Microcystis</taxon>
    </lineage>
</organism>
<feature type="transmembrane region" description="Helical" evidence="1">
    <location>
        <begin position="194"/>
        <end position="212"/>
    </location>
</feature>
<comment type="caution">
    <text evidence="2">The sequence shown here is derived from an EMBL/GenBank/DDBJ whole genome shotgun (WGS) entry which is preliminary data.</text>
</comment>
<evidence type="ECO:0000256" key="1">
    <source>
        <dbReference type="SAM" id="Phobius"/>
    </source>
</evidence>
<proteinExistence type="predicted"/>
<feature type="transmembrane region" description="Helical" evidence="1">
    <location>
        <begin position="125"/>
        <end position="145"/>
    </location>
</feature>
<name>A0A552E7Z7_MICAE</name>
<sequence length="232" mass="26410">MSDYLLIFVGTEMNLNKLREHILETYYLLRIGMALIGIFFPLVLWWVGLFRGVKLQGSISAYYHTSMGDVFVGSLCAIGVFLYFYKGVTTKENVALNFAGIFAVLVALLPTSAPSDLKCETFTAPYWHGASAILFFIAIAYVCWFRASDTISYVRNPSRQNLYSGLYRLLAIGMIFLPLLSAFLLHLFNETNSIVYFVELLGVWVFSAYWIIKTLEIRETNIDNKAFENQGY</sequence>
<keyword evidence="1" id="KW-0812">Transmembrane</keyword>
<gene>
    <name evidence="2" type="ORF">EWV92_21950</name>
</gene>
<dbReference type="AlphaFoldDB" id="A0A552E7Z7"/>
<dbReference type="Proteomes" id="UP000317708">
    <property type="component" value="Unassembled WGS sequence"/>
</dbReference>
<reference evidence="2 3" key="1">
    <citation type="submission" date="2019-01" db="EMBL/GenBank/DDBJ databases">
        <title>Coherence of Microcystis species and biogeography revealed through population genomics.</title>
        <authorList>
            <person name="Perez-Carrascal O.M."/>
            <person name="Terrat Y."/>
            <person name="Giani A."/>
            <person name="Fortin N."/>
            <person name="Tromas N."/>
            <person name="Shapiro B.J."/>
        </authorList>
    </citation>
    <scope>NUCLEOTIDE SEQUENCE [LARGE SCALE GENOMIC DNA]</scope>
    <source>
        <strain evidence="2">Ma_MB_S_20031200_S102</strain>
    </source>
</reference>
<protein>
    <recommendedName>
        <fullName evidence="4">DUF998 domain-containing protein</fullName>
    </recommendedName>
</protein>
<dbReference type="EMBL" id="SFBI01000206">
    <property type="protein sequence ID" value="TRU30574.1"/>
    <property type="molecule type" value="Genomic_DNA"/>
</dbReference>